<dbReference type="EMBL" id="JBEHCU010009874">
    <property type="protein sequence ID" value="KAL1379106.1"/>
    <property type="molecule type" value="Genomic_DNA"/>
</dbReference>
<feature type="compositionally biased region" description="Basic and acidic residues" evidence="1">
    <location>
        <begin position="135"/>
        <end position="149"/>
    </location>
</feature>
<protein>
    <submittedName>
        <fullName evidence="2">Uncharacterized protein</fullName>
    </submittedName>
</protein>
<comment type="caution">
    <text evidence="2">The sequence shown here is derived from an EMBL/GenBank/DDBJ whole genome shotgun (WGS) entry which is preliminary data.</text>
</comment>
<keyword evidence="3" id="KW-1185">Reference proteome</keyword>
<dbReference type="Proteomes" id="UP001562425">
    <property type="component" value="Unassembled WGS sequence"/>
</dbReference>
<evidence type="ECO:0000313" key="2">
    <source>
        <dbReference type="EMBL" id="KAL1379106.1"/>
    </source>
</evidence>
<feature type="compositionally biased region" description="Basic residues" evidence="1">
    <location>
        <begin position="125"/>
        <end position="134"/>
    </location>
</feature>
<dbReference type="AlphaFoldDB" id="A0ABD1CRR7"/>
<sequence>MQVDQALWKLRPVPVVDDEDLLETRVVKSLHLVAIPIRENYDEELGLLAKRSSFTLIIRTLACVNRLVRNCRTTKANRQNGELAPAEPFNTRRTHPSWSCCGRQNDAVAIAVGIPTFSPPCAGARCRHHHSKPRRRDERTQNKVEKKYR</sequence>
<evidence type="ECO:0000256" key="1">
    <source>
        <dbReference type="SAM" id="MobiDB-lite"/>
    </source>
</evidence>
<proteinExistence type="predicted"/>
<feature type="region of interest" description="Disordered" evidence="1">
    <location>
        <begin position="124"/>
        <end position="149"/>
    </location>
</feature>
<name>A0ABD1CRR7_CULPP</name>
<evidence type="ECO:0000313" key="3">
    <source>
        <dbReference type="Proteomes" id="UP001562425"/>
    </source>
</evidence>
<reference evidence="2 3" key="1">
    <citation type="submission" date="2024-05" db="EMBL/GenBank/DDBJ databases">
        <title>Culex pipiens pipiens assembly and annotation.</title>
        <authorList>
            <person name="Alout H."/>
            <person name="Durand T."/>
        </authorList>
    </citation>
    <scope>NUCLEOTIDE SEQUENCE [LARGE SCALE GENOMIC DNA]</scope>
    <source>
        <strain evidence="2">HA-2024</strain>
        <tissue evidence="2">Whole body</tissue>
    </source>
</reference>
<accession>A0ABD1CRR7</accession>
<gene>
    <name evidence="2" type="ORF">pipiens_015149</name>
</gene>
<organism evidence="2 3">
    <name type="scientific">Culex pipiens pipiens</name>
    <name type="common">Northern house mosquito</name>
    <dbReference type="NCBI Taxonomy" id="38569"/>
    <lineage>
        <taxon>Eukaryota</taxon>
        <taxon>Metazoa</taxon>
        <taxon>Ecdysozoa</taxon>
        <taxon>Arthropoda</taxon>
        <taxon>Hexapoda</taxon>
        <taxon>Insecta</taxon>
        <taxon>Pterygota</taxon>
        <taxon>Neoptera</taxon>
        <taxon>Endopterygota</taxon>
        <taxon>Diptera</taxon>
        <taxon>Nematocera</taxon>
        <taxon>Culicoidea</taxon>
        <taxon>Culicidae</taxon>
        <taxon>Culicinae</taxon>
        <taxon>Culicini</taxon>
        <taxon>Culex</taxon>
        <taxon>Culex</taxon>
    </lineage>
</organism>